<evidence type="ECO:0000313" key="1">
    <source>
        <dbReference type="EMBL" id="ELR03633.1"/>
    </source>
</evidence>
<gene>
    <name evidence="1" type="ORF">GMDG_06281</name>
</gene>
<dbReference type="AlphaFoldDB" id="L8FT40"/>
<keyword evidence="2" id="KW-1185">Reference proteome</keyword>
<dbReference type="VEuPathDB" id="FungiDB:GMDG_06281"/>
<proteinExistence type="predicted"/>
<reference evidence="2" key="1">
    <citation type="submission" date="2010-09" db="EMBL/GenBank/DDBJ databases">
        <title>The genome sequence of Geomyces destructans 20631-21.</title>
        <authorList>
            <consortium name="The Broad Institute Genome Sequencing Platform"/>
            <person name="Cuomo C.A."/>
            <person name="Blehert D.S."/>
            <person name="Lorch J.M."/>
            <person name="Young S.K."/>
            <person name="Zeng Q."/>
            <person name="Gargeya S."/>
            <person name="Fitzgerald M."/>
            <person name="Haas B."/>
            <person name="Abouelleil A."/>
            <person name="Alvarado L."/>
            <person name="Arachchi H.M."/>
            <person name="Berlin A."/>
            <person name="Brown A."/>
            <person name="Chapman S.B."/>
            <person name="Chen Z."/>
            <person name="Dunbar C."/>
            <person name="Freedman E."/>
            <person name="Gearin G."/>
            <person name="Gellesch M."/>
            <person name="Goldberg J."/>
            <person name="Griggs A."/>
            <person name="Gujja S."/>
            <person name="Heiman D."/>
            <person name="Howarth C."/>
            <person name="Larson L."/>
            <person name="Lui A."/>
            <person name="MacDonald P.J.P."/>
            <person name="Montmayeur A."/>
            <person name="Murphy C."/>
            <person name="Neiman D."/>
            <person name="Pearson M."/>
            <person name="Priest M."/>
            <person name="Roberts A."/>
            <person name="Saif S."/>
            <person name="Shea T."/>
            <person name="Shenoy N."/>
            <person name="Sisk P."/>
            <person name="Stolte C."/>
            <person name="Sykes S."/>
            <person name="Wortman J."/>
            <person name="Nusbaum C."/>
            <person name="Birren B."/>
        </authorList>
    </citation>
    <scope>NUCLEOTIDE SEQUENCE [LARGE SCALE GENOMIC DNA]</scope>
    <source>
        <strain evidence="2">ATCC MYA-4855 / 20631-21</strain>
    </source>
</reference>
<evidence type="ECO:0000313" key="2">
    <source>
        <dbReference type="Proteomes" id="UP000011064"/>
    </source>
</evidence>
<dbReference type="EMBL" id="GL573321">
    <property type="protein sequence ID" value="ELR03633.1"/>
    <property type="molecule type" value="Genomic_DNA"/>
</dbReference>
<sequence length="79" mass="8813">MFQNSSPAHGTGRLNFLQKTVAYTCVLDIVSWTSSSPTLPQGQEQTLPPDWHFGKLPEVIQRSDYCTLESLLITLIFGT</sequence>
<dbReference type="InParanoid" id="L8FT40"/>
<dbReference type="HOGENOM" id="CLU_2607010_0_0_1"/>
<accession>L8FT40</accession>
<protein>
    <submittedName>
        <fullName evidence="1">Uncharacterized protein</fullName>
    </submittedName>
</protein>
<name>L8FT40_PSED2</name>
<organism evidence="1 2">
    <name type="scientific">Pseudogymnoascus destructans (strain ATCC MYA-4855 / 20631-21)</name>
    <name type="common">Bat white-nose syndrome fungus</name>
    <name type="synonym">Geomyces destructans</name>
    <dbReference type="NCBI Taxonomy" id="658429"/>
    <lineage>
        <taxon>Eukaryota</taxon>
        <taxon>Fungi</taxon>
        <taxon>Dikarya</taxon>
        <taxon>Ascomycota</taxon>
        <taxon>Pezizomycotina</taxon>
        <taxon>Leotiomycetes</taxon>
        <taxon>Thelebolales</taxon>
        <taxon>Thelebolaceae</taxon>
        <taxon>Pseudogymnoascus</taxon>
    </lineage>
</organism>
<dbReference type="Proteomes" id="UP000011064">
    <property type="component" value="Unassembled WGS sequence"/>
</dbReference>